<dbReference type="InterPro" id="IPR052433">
    <property type="entry name" value="X-Pro_dipept-like"/>
</dbReference>
<sequence>MYFSKQDIDNRRARLAPKWNEVLTKGEAVLVYAGAPIQKPGGLDNTYTYLPHPSYYWLTGRRREEEVILYSVDTGWIEFQKVLGKETAFWEGEKQDVLVDTPGKSLVDLDAFLKQFTTVYKLGQTSDYKKEGKAFTLNTLLDQTRRVKDDAEIKLIRHIADIAVHGYKKIAEVLRPGITERDIQIAYEAEIFRNGAHTTPYDSIVGSGPNAAILHFAPSQRVVGEQELVLVDAGADIYDYCVDITRTFISSGEMESRQKALYQLVKLVQDSCTKMTKPGVYWRDVHNKAAALFTEGLLHLGILKGNLSDLIAQEVVYMFFPHGLGHLVGLRVRDTGQEENLHPKTYFGARLRVDIQLEPGHLITMEPGMYFIKPLLEDEDNKKKFKECINWEELNHWMNIGGVRIEDNLLLTDSGNDNLTAAIPKISI</sequence>
<keyword evidence="10" id="KW-1185">Reference proteome</keyword>
<dbReference type="Pfam" id="PF00557">
    <property type="entry name" value="Peptidase_M24"/>
    <property type="match status" value="1"/>
</dbReference>
<comment type="catalytic activity">
    <reaction evidence="1">
        <text>Release of any N-terminal amino acid, including proline, that is linked to proline, even from a dipeptide or tripeptide.</text>
        <dbReference type="EC" id="3.4.11.9"/>
    </reaction>
</comment>
<dbReference type="GO" id="GO:0070006">
    <property type="term" value="F:metalloaminopeptidase activity"/>
    <property type="evidence" value="ECO:0007669"/>
    <property type="project" value="InterPro"/>
</dbReference>
<dbReference type="Gene3D" id="3.90.230.10">
    <property type="entry name" value="Creatinase/methionine aminopeptidase superfamily"/>
    <property type="match status" value="1"/>
</dbReference>
<evidence type="ECO:0000256" key="2">
    <source>
        <dbReference type="ARBA" id="ARBA00001936"/>
    </source>
</evidence>
<comment type="similarity">
    <text evidence="3">Belongs to the peptidase M24B family.</text>
</comment>
<dbReference type="Proteomes" id="UP000249819">
    <property type="component" value="Unassembled WGS sequence"/>
</dbReference>
<evidence type="ECO:0000256" key="3">
    <source>
        <dbReference type="ARBA" id="ARBA00008766"/>
    </source>
</evidence>
<evidence type="ECO:0000259" key="8">
    <source>
        <dbReference type="SMART" id="SM01011"/>
    </source>
</evidence>
<dbReference type="SUPFAM" id="SSF53092">
    <property type="entry name" value="Creatinase/prolidase N-terminal domain"/>
    <property type="match status" value="1"/>
</dbReference>
<organism evidence="9 10">
    <name type="scientific">Chitinophaga dinghuensis</name>
    <dbReference type="NCBI Taxonomy" id="1539050"/>
    <lineage>
        <taxon>Bacteria</taxon>
        <taxon>Pseudomonadati</taxon>
        <taxon>Bacteroidota</taxon>
        <taxon>Chitinophagia</taxon>
        <taxon>Chitinophagales</taxon>
        <taxon>Chitinophagaceae</taxon>
        <taxon>Chitinophaga</taxon>
    </lineage>
</organism>
<evidence type="ECO:0000256" key="6">
    <source>
        <dbReference type="ARBA" id="ARBA00022801"/>
    </source>
</evidence>
<dbReference type="InterPro" id="IPR036005">
    <property type="entry name" value="Creatinase/aminopeptidase-like"/>
</dbReference>
<dbReference type="SUPFAM" id="SSF55920">
    <property type="entry name" value="Creatinase/aminopeptidase"/>
    <property type="match status" value="1"/>
</dbReference>
<evidence type="ECO:0000256" key="7">
    <source>
        <dbReference type="ARBA" id="ARBA00023211"/>
    </source>
</evidence>
<dbReference type="GO" id="GO:0006508">
    <property type="term" value="P:proteolysis"/>
    <property type="evidence" value="ECO:0007669"/>
    <property type="project" value="TreeGrafter"/>
</dbReference>
<keyword evidence="7" id="KW-0464">Manganese</keyword>
<proteinExistence type="inferred from homology"/>
<dbReference type="GO" id="GO:0030145">
    <property type="term" value="F:manganese ion binding"/>
    <property type="evidence" value="ECO:0007669"/>
    <property type="project" value="InterPro"/>
</dbReference>
<dbReference type="SMART" id="SM01011">
    <property type="entry name" value="AMP_N"/>
    <property type="match status" value="1"/>
</dbReference>
<dbReference type="RefSeq" id="WP_170137894.1">
    <property type="nucleotide sequence ID" value="NZ_QLMA01000008.1"/>
</dbReference>
<name>A0A327VQP8_9BACT</name>
<evidence type="ECO:0000256" key="5">
    <source>
        <dbReference type="ARBA" id="ARBA00022723"/>
    </source>
</evidence>
<dbReference type="EMBL" id="QLMA01000008">
    <property type="protein sequence ID" value="RAJ76764.1"/>
    <property type="molecule type" value="Genomic_DNA"/>
</dbReference>
<evidence type="ECO:0000313" key="9">
    <source>
        <dbReference type="EMBL" id="RAJ76764.1"/>
    </source>
</evidence>
<comment type="cofactor">
    <cofactor evidence="2">
        <name>Mn(2+)</name>
        <dbReference type="ChEBI" id="CHEBI:29035"/>
    </cofactor>
</comment>
<feature type="domain" description="Aminopeptidase P N-terminal" evidence="8">
    <location>
        <begin position="3"/>
        <end position="129"/>
    </location>
</feature>
<dbReference type="AlphaFoldDB" id="A0A327VQP8"/>
<dbReference type="InterPro" id="IPR000994">
    <property type="entry name" value="Pept_M24"/>
</dbReference>
<keyword evidence="6" id="KW-0378">Hydrolase</keyword>
<dbReference type="PANTHER" id="PTHR43226:SF4">
    <property type="entry name" value="XAA-PRO AMINOPEPTIDASE 3"/>
    <property type="match status" value="1"/>
</dbReference>
<evidence type="ECO:0000313" key="10">
    <source>
        <dbReference type="Proteomes" id="UP000249819"/>
    </source>
</evidence>
<dbReference type="InterPro" id="IPR029149">
    <property type="entry name" value="Creatin/AminoP/Spt16_N"/>
</dbReference>
<dbReference type="PANTHER" id="PTHR43226">
    <property type="entry name" value="XAA-PRO AMINOPEPTIDASE 3"/>
    <property type="match status" value="1"/>
</dbReference>
<accession>A0A327VQP8</accession>
<comment type="caution">
    <text evidence="9">The sequence shown here is derived from an EMBL/GenBank/DDBJ whole genome shotgun (WGS) entry which is preliminary data.</text>
</comment>
<evidence type="ECO:0000256" key="4">
    <source>
        <dbReference type="ARBA" id="ARBA00012574"/>
    </source>
</evidence>
<dbReference type="EC" id="3.4.11.9" evidence="4"/>
<dbReference type="InterPro" id="IPR007865">
    <property type="entry name" value="Aminopep_P_N"/>
</dbReference>
<keyword evidence="5" id="KW-0479">Metal-binding</keyword>
<keyword evidence="9" id="KW-0031">Aminopeptidase</keyword>
<reference evidence="9 10" key="1">
    <citation type="submission" date="2018-06" db="EMBL/GenBank/DDBJ databases">
        <title>Genomic Encyclopedia of Archaeal and Bacterial Type Strains, Phase II (KMG-II): from individual species to whole genera.</title>
        <authorList>
            <person name="Goeker M."/>
        </authorList>
    </citation>
    <scope>NUCLEOTIDE SEQUENCE [LARGE SCALE GENOMIC DNA]</scope>
    <source>
        <strain evidence="9 10">DSM 29821</strain>
    </source>
</reference>
<gene>
    <name evidence="9" type="ORF">CLV59_108285</name>
</gene>
<keyword evidence="9" id="KW-0645">Protease</keyword>
<evidence type="ECO:0000256" key="1">
    <source>
        <dbReference type="ARBA" id="ARBA00001424"/>
    </source>
</evidence>
<protein>
    <recommendedName>
        <fullName evidence="4">Xaa-Pro aminopeptidase</fullName>
        <ecNumber evidence="4">3.4.11.9</ecNumber>
    </recommendedName>
</protein>